<dbReference type="InterPro" id="IPR052342">
    <property type="entry name" value="MCH/BMMD"/>
</dbReference>
<dbReference type="Pfam" id="PF01575">
    <property type="entry name" value="MaoC_dehydratas"/>
    <property type="match status" value="1"/>
</dbReference>
<name>A0A6N7IUY8_9FIRM</name>
<protein>
    <submittedName>
        <fullName evidence="2">Dehydratase</fullName>
    </submittedName>
</protein>
<proteinExistence type="predicted"/>
<dbReference type="PANTHER" id="PTHR43664">
    <property type="entry name" value="MONOAMINE OXIDASE-RELATED"/>
    <property type="match status" value="1"/>
</dbReference>
<dbReference type="RefSeq" id="WP_152948384.1">
    <property type="nucleotide sequence ID" value="NZ_WHYR01000081.1"/>
</dbReference>
<dbReference type="Gene3D" id="3.10.129.10">
    <property type="entry name" value="Hotdog Thioesterase"/>
    <property type="match status" value="1"/>
</dbReference>
<accession>A0A6N7IUY8</accession>
<evidence type="ECO:0000259" key="1">
    <source>
        <dbReference type="Pfam" id="PF01575"/>
    </source>
</evidence>
<gene>
    <name evidence="2" type="ORF">GFC01_17065</name>
</gene>
<dbReference type="InterPro" id="IPR029069">
    <property type="entry name" value="HotDog_dom_sf"/>
</dbReference>
<comment type="caution">
    <text evidence="2">The sequence shown here is derived from an EMBL/GenBank/DDBJ whole genome shotgun (WGS) entry which is preliminary data.</text>
</comment>
<dbReference type="Proteomes" id="UP000441717">
    <property type="component" value="Unassembled WGS sequence"/>
</dbReference>
<dbReference type="InterPro" id="IPR002539">
    <property type="entry name" value="MaoC-like_dom"/>
</dbReference>
<reference evidence="2 3" key="1">
    <citation type="submission" date="2019-10" db="EMBL/GenBank/DDBJ databases">
        <title>Comparative genomics of sulfur disproportionating microorganisms.</title>
        <authorList>
            <person name="Ward L.M."/>
            <person name="Bertran E."/>
            <person name="Johnston D."/>
        </authorList>
    </citation>
    <scope>NUCLEOTIDE SEQUENCE [LARGE SCALE GENOMIC DNA]</scope>
    <source>
        <strain evidence="2 3">DSM 14055</strain>
    </source>
</reference>
<evidence type="ECO:0000313" key="3">
    <source>
        <dbReference type="Proteomes" id="UP000441717"/>
    </source>
</evidence>
<sequence length="154" mass="17492">MTGKYFDEWTVGEEWITPSRTMTETDVVMFAAMSGDYNELHTSKEYMKDSQFGERIVHGLLGLAVSHGLLFRLGLLEGTGIAFLGIESWQFRAPIFLNDTIHAKVKVLDKRPSRSKSDRGIVKILVQIIKQDDTIVQEGIKTLMIKRKKTDSRS</sequence>
<keyword evidence="3" id="KW-1185">Reference proteome</keyword>
<feature type="domain" description="MaoC-like" evidence="1">
    <location>
        <begin position="11"/>
        <end position="117"/>
    </location>
</feature>
<organism evidence="2 3">
    <name type="scientific">Desulfofundulus thermobenzoicus</name>
    <dbReference type="NCBI Taxonomy" id="29376"/>
    <lineage>
        <taxon>Bacteria</taxon>
        <taxon>Bacillati</taxon>
        <taxon>Bacillota</taxon>
        <taxon>Clostridia</taxon>
        <taxon>Eubacteriales</taxon>
        <taxon>Peptococcaceae</taxon>
        <taxon>Desulfofundulus</taxon>
    </lineage>
</organism>
<dbReference type="PANTHER" id="PTHR43664:SF1">
    <property type="entry name" value="BETA-METHYLMALYL-COA DEHYDRATASE"/>
    <property type="match status" value="1"/>
</dbReference>
<evidence type="ECO:0000313" key="2">
    <source>
        <dbReference type="EMBL" id="MQL53936.1"/>
    </source>
</evidence>
<dbReference type="OrthoDB" id="9801625at2"/>
<dbReference type="AlphaFoldDB" id="A0A6N7IUY8"/>
<dbReference type="SUPFAM" id="SSF54637">
    <property type="entry name" value="Thioesterase/thiol ester dehydrase-isomerase"/>
    <property type="match status" value="1"/>
</dbReference>
<dbReference type="EMBL" id="WHYR01000081">
    <property type="protein sequence ID" value="MQL53936.1"/>
    <property type="molecule type" value="Genomic_DNA"/>
</dbReference>